<evidence type="ECO:0000313" key="2">
    <source>
        <dbReference type="Proteomes" id="UP001301958"/>
    </source>
</evidence>
<reference evidence="1" key="2">
    <citation type="submission" date="2023-05" db="EMBL/GenBank/DDBJ databases">
        <authorList>
            <consortium name="Lawrence Berkeley National Laboratory"/>
            <person name="Steindorff A."/>
            <person name="Hensen N."/>
            <person name="Bonometti L."/>
            <person name="Westerberg I."/>
            <person name="Brannstrom I.O."/>
            <person name="Guillou S."/>
            <person name="Cros-Aarteil S."/>
            <person name="Calhoun S."/>
            <person name="Haridas S."/>
            <person name="Kuo A."/>
            <person name="Mondo S."/>
            <person name="Pangilinan J."/>
            <person name="Riley R."/>
            <person name="Labutti K."/>
            <person name="Andreopoulos B."/>
            <person name="Lipzen A."/>
            <person name="Chen C."/>
            <person name="Yanf M."/>
            <person name="Daum C."/>
            <person name="Ng V."/>
            <person name="Clum A."/>
            <person name="Ohm R."/>
            <person name="Martin F."/>
            <person name="Silar P."/>
            <person name="Natvig D."/>
            <person name="Lalanne C."/>
            <person name="Gautier V."/>
            <person name="Ament-Velasquez S.L."/>
            <person name="Kruys A."/>
            <person name="Hutchinson M.I."/>
            <person name="Powell A.J."/>
            <person name="Barry K."/>
            <person name="Miller A.N."/>
            <person name="Grigoriev I.V."/>
            <person name="Debuchy R."/>
            <person name="Gladieux P."/>
            <person name="Thoren M.H."/>
            <person name="Johannesson H."/>
        </authorList>
    </citation>
    <scope>NUCLEOTIDE SEQUENCE</scope>
    <source>
        <strain evidence="1">CBS 990.96</strain>
    </source>
</reference>
<sequence length="237" mass="27154">MAPLRIVTCYRRRRKNWSIVVKGCAPVEALQTAWKDIWLCLLTPKWIHEANRIKRRATTDGGKDPSLIEVVFKWLSCQPSIVKQFEEAKEANKAQHEISNLSLWEPDLTMLSLETDPTMVPREVDLGMSSWKTKAMDAVKNMCMFKHQSFHLEWTFWDDTPERTPAIHWITRNAISGLPAEELQKPPPGSWHQTLSQMVEQLVETLKLPGCIENAPVVVLELTEGHVLWDSTGFING</sequence>
<gene>
    <name evidence="1" type="ORF">QBC38DRAFT_462032</name>
</gene>
<proteinExistence type="predicted"/>
<dbReference type="Proteomes" id="UP001301958">
    <property type="component" value="Unassembled WGS sequence"/>
</dbReference>
<keyword evidence="2" id="KW-1185">Reference proteome</keyword>
<reference evidence="1" key="1">
    <citation type="journal article" date="2023" name="Mol. Phylogenet. Evol.">
        <title>Genome-scale phylogeny and comparative genomics of the fungal order Sordariales.</title>
        <authorList>
            <person name="Hensen N."/>
            <person name="Bonometti L."/>
            <person name="Westerberg I."/>
            <person name="Brannstrom I.O."/>
            <person name="Guillou S."/>
            <person name="Cros-Aarteil S."/>
            <person name="Calhoun S."/>
            <person name="Haridas S."/>
            <person name="Kuo A."/>
            <person name="Mondo S."/>
            <person name="Pangilinan J."/>
            <person name="Riley R."/>
            <person name="LaButti K."/>
            <person name="Andreopoulos B."/>
            <person name="Lipzen A."/>
            <person name="Chen C."/>
            <person name="Yan M."/>
            <person name="Daum C."/>
            <person name="Ng V."/>
            <person name="Clum A."/>
            <person name="Steindorff A."/>
            <person name="Ohm R.A."/>
            <person name="Martin F."/>
            <person name="Silar P."/>
            <person name="Natvig D.O."/>
            <person name="Lalanne C."/>
            <person name="Gautier V."/>
            <person name="Ament-Velasquez S.L."/>
            <person name="Kruys A."/>
            <person name="Hutchinson M.I."/>
            <person name="Powell A.J."/>
            <person name="Barry K."/>
            <person name="Miller A.N."/>
            <person name="Grigoriev I.V."/>
            <person name="Debuchy R."/>
            <person name="Gladieux P."/>
            <person name="Hiltunen Thoren M."/>
            <person name="Johannesson H."/>
        </authorList>
    </citation>
    <scope>NUCLEOTIDE SEQUENCE</scope>
    <source>
        <strain evidence="1">CBS 990.96</strain>
    </source>
</reference>
<dbReference type="EMBL" id="MU865613">
    <property type="protein sequence ID" value="KAK4220932.1"/>
    <property type="molecule type" value="Genomic_DNA"/>
</dbReference>
<dbReference type="AlphaFoldDB" id="A0AAN6YR89"/>
<evidence type="ECO:0000313" key="1">
    <source>
        <dbReference type="EMBL" id="KAK4220932.1"/>
    </source>
</evidence>
<accession>A0AAN6YR89</accession>
<comment type="caution">
    <text evidence="1">The sequence shown here is derived from an EMBL/GenBank/DDBJ whole genome shotgun (WGS) entry which is preliminary data.</text>
</comment>
<name>A0AAN6YR89_9PEZI</name>
<organism evidence="1 2">
    <name type="scientific">Podospora fimiseda</name>
    <dbReference type="NCBI Taxonomy" id="252190"/>
    <lineage>
        <taxon>Eukaryota</taxon>
        <taxon>Fungi</taxon>
        <taxon>Dikarya</taxon>
        <taxon>Ascomycota</taxon>
        <taxon>Pezizomycotina</taxon>
        <taxon>Sordariomycetes</taxon>
        <taxon>Sordariomycetidae</taxon>
        <taxon>Sordariales</taxon>
        <taxon>Podosporaceae</taxon>
        <taxon>Podospora</taxon>
    </lineage>
</organism>
<protein>
    <submittedName>
        <fullName evidence="1">Uncharacterized protein</fullName>
    </submittedName>
</protein>